<accession>A0ABM5M6M0</accession>
<sequence length="124" mass="14440">MNKKEELLKDHLNELEQISKSSLNENQKELIKLNLEILKNNDKISIDDFEQIWRFLKQRVATGFVFDEAPEINNQSIAILEKDEKLSFSSSKMKDNLQNSLIIGENYDVLKNLIGVEREREGGF</sequence>
<keyword evidence="1" id="KW-0808">Transferase</keyword>
<gene>
    <name evidence="1" type="ordered locus">SRH_01080</name>
</gene>
<proteinExistence type="predicted"/>
<evidence type="ECO:0000313" key="1">
    <source>
        <dbReference type="EMBL" id="AEC45784.1"/>
    </source>
</evidence>
<dbReference type="Proteomes" id="UP000008738">
    <property type="component" value="Chromosome"/>
</dbReference>
<organism evidence="1 2">
    <name type="scientific">Mesomycoplasma hyorhinis (strain MCLD)</name>
    <name type="common">Mycoplasma hyorhinis</name>
    <dbReference type="NCBI Taxonomy" id="936139"/>
    <lineage>
        <taxon>Bacteria</taxon>
        <taxon>Bacillati</taxon>
        <taxon>Mycoplasmatota</taxon>
        <taxon>Mycoplasmoidales</taxon>
        <taxon>Metamycoplasmataceae</taxon>
        <taxon>Mesomycoplasma</taxon>
    </lineage>
</organism>
<dbReference type="GO" id="GO:0008168">
    <property type="term" value="F:methyltransferase activity"/>
    <property type="evidence" value="ECO:0007669"/>
    <property type="project" value="UniProtKB-KW"/>
</dbReference>
<keyword evidence="1" id="KW-0489">Methyltransferase</keyword>
<evidence type="ECO:0000313" key="2">
    <source>
        <dbReference type="Proteomes" id="UP000008738"/>
    </source>
</evidence>
<keyword evidence="2" id="KW-1185">Reference proteome</keyword>
<name>A0ABM5M6M0_MESHM</name>
<dbReference type="GO" id="GO:0032259">
    <property type="term" value="P:methylation"/>
    <property type="evidence" value="ECO:0007669"/>
    <property type="project" value="UniProtKB-KW"/>
</dbReference>
<protein>
    <submittedName>
        <fullName evidence="1">Type III restriction-modification system: methylase</fullName>
    </submittedName>
</protein>
<dbReference type="EMBL" id="CP002669">
    <property type="protein sequence ID" value="AEC45784.1"/>
    <property type="molecule type" value="Genomic_DNA"/>
</dbReference>
<reference evidence="1 2" key="1">
    <citation type="journal article" date="2011" name="J. Bacteriol.">
        <title>Genome analysis of a Mycoplasma hyorhinis strain derived from a primary human melanoma cell line.</title>
        <authorList>
            <person name="Kornspan J.D."/>
            <person name="Lysnyansky I."/>
            <person name="Kahan T."/>
            <person name="Herrmann R."/>
            <person name="Rottem S."/>
            <person name="Nir-Paz R."/>
        </authorList>
    </citation>
    <scope>NUCLEOTIDE SEQUENCE [LARGE SCALE GENOMIC DNA]</scope>
    <source>
        <strain evidence="1 2">MCLD</strain>
    </source>
</reference>
<dbReference type="RefSeq" id="WP_014582581.1">
    <property type="nucleotide sequence ID" value="NC_017519.1"/>
</dbReference>